<dbReference type="Proteomes" id="UP001220610">
    <property type="component" value="Chromosome"/>
</dbReference>
<evidence type="ECO:0000256" key="1">
    <source>
        <dbReference type="SAM" id="SignalP"/>
    </source>
</evidence>
<dbReference type="AlphaFoldDB" id="A0AAJ5WS20"/>
<gene>
    <name evidence="2" type="ORF">P0Y53_24835</name>
</gene>
<keyword evidence="1" id="KW-0732">Signal</keyword>
<name>A0AAJ5WS20_9BACT</name>
<evidence type="ECO:0000313" key="2">
    <source>
        <dbReference type="EMBL" id="WEK35725.1"/>
    </source>
</evidence>
<proteinExistence type="predicted"/>
<dbReference type="PROSITE" id="PS51257">
    <property type="entry name" value="PROKAR_LIPOPROTEIN"/>
    <property type="match status" value="1"/>
</dbReference>
<accession>A0AAJ5WS20</accession>
<reference evidence="2" key="1">
    <citation type="submission" date="2023-03" db="EMBL/GenBank/DDBJ databases">
        <title>Andean soil-derived lignocellulolytic bacterial consortium as a source of novel taxa and putative plastic-active enzymes.</title>
        <authorList>
            <person name="Diaz-Garcia L."/>
            <person name="Chuvochina M."/>
            <person name="Feuerriegel G."/>
            <person name="Bunk B."/>
            <person name="Sproer C."/>
            <person name="Streit W.R."/>
            <person name="Rodriguez L.M."/>
            <person name="Overmann J."/>
            <person name="Jimenez D.J."/>
        </authorList>
    </citation>
    <scope>NUCLEOTIDE SEQUENCE</scope>
    <source>
        <strain evidence="2">MAG 7</strain>
    </source>
</reference>
<dbReference type="EMBL" id="CP119311">
    <property type="protein sequence ID" value="WEK35725.1"/>
    <property type="molecule type" value="Genomic_DNA"/>
</dbReference>
<feature type="signal peptide" evidence="1">
    <location>
        <begin position="1"/>
        <end position="20"/>
    </location>
</feature>
<protein>
    <submittedName>
        <fullName evidence="2">Uncharacterized protein</fullName>
    </submittedName>
</protein>
<organism evidence="2 3">
    <name type="scientific">Candidatus Pseudobacter hemicellulosilyticus</name>
    <dbReference type="NCBI Taxonomy" id="3121375"/>
    <lineage>
        <taxon>Bacteria</taxon>
        <taxon>Pseudomonadati</taxon>
        <taxon>Bacteroidota</taxon>
        <taxon>Chitinophagia</taxon>
        <taxon>Chitinophagales</taxon>
        <taxon>Chitinophagaceae</taxon>
        <taxon>Pseudobacter</taxon>
    </lineage>
</organism>
<feature type="chain" id="PRO_5042562874" evidence="1">
    <location>
        <begin position="21"/>
        <end position="255"/>
    </location>
</feature>
<sequence length="255" mass="29427">MKRRLLPAILLVALLGGLMSCEKTEQYPSDQLTDYFVMEPGKTITYRLDSLIFINFGQKDTTISYQAKDVVDASYTDQAGQPAWRVIRYLRDLESTDDKDWQVDMSYQVKFSGKHVELLEDNLTYRKLQLPITMGFSWQGNNLLPTNPFRVRYQFSNDNDIRSWDYMYDEVGGTEIINNKPYEDVVTVFQAGDSVNVPVIIPNAIGYKDHWVEKYAKNIGLVYKEVVLWEYQPANGTTPSFRAGFGIRMSILDHN</sequence>
<evidence type="ECO:0000313" key="3">
    <source>
        <dbReference type="Proteomes" id="UP001220610"/>
    </source>
</evidence>